<gene>
    <name evidence="2" type="ORF">HTY61_02400</name>
</gene>
<keyword evidence="3" id="KW-1185">Reference proteome</keyword>
<accession>A0A6N1VEE6</accession>
<name>A0A6N1VEE6_9HYPH</name>
<evidence type="ECO:0000256" key="1">
    <source>
        <dbReference type="SAM" id="MobiDB-lite"/>
    </source>
</evidence>
<evidence type="ECO:0000313" key="3">
    <source>
        <dbReference type="Proteomes" id="UP000509367"/>
    </source>
</evidence>
<proteinExistence type="predicted"/>
<dbReference type="Proteomes" id="UP000509367">
    <property type="component" value="Chromosome"/>
</dbReference>
<organism evidence="2 3">
    <name type="scientific">Oricola thermophila</name>
    <dbReference type="NCBI Taxonomy" id="2742145"/>
    <lineage>
        <taxon>Bacteria</taxon>
        <taxon>Pseudomonadati</taxon>
        <taxon>Pseudomonadota</taxon>
        <taxon>Alphaproteobacteria</taxon>
        <taxon>Hyphomicrobiales</taxon>
        <taxon>Ahrensiaceae</taxon>
        <taxon>Oricola</taxon>
    </lineage>
</organism>
<dbReference type="EMBL" id="CP054836">
    <property type="protein sequence ID" value="QKV17397.1"/>
    <property type="molecule type" value="Genomic_DNA"/>
</dbReference>
<evidence type="ECO:0000313" key="2">
    <source>
        <dbReference type="EMBL" id="QKV17397.1"/>
    </source>
</evidence>
<dbReference type="KEGG" id="orm:HTY61_02400"/>
<sequence length="327" mass="35736">MNFVSRMKRSGLETASEATLVFGEFPRLDPEVLITGLAPFLNGTPVIPLNDEAADGTGCIKLQTRGCIVTVTAGRRIRKVSACFEALDWPMLHRTFPDAESVLRAHDAQVVLRVETEYDAVAKGLGMRSANTSYGRNLLAGQATAAICSIAMPAAIHWKGCEMLYRPDMFLRAMEAEPVALFVRVTPFSSNRQIEGVRAIGASTRGAFDLLGKEVVLEEAPVPVDWVMRTLHGFIAHCQNNGGYPAHQATYATPDGDAIVVRHLTSTPDIPEDHISLEVRRAVEPGYEAASSRGFDVQPKVARPAWDGKERRTRPATAKPFGRRGLR</sequence>
<protein>
    <submittedName>
        <fullName evidence="2">Uncharacterized protein</fullName>
    </submittedName>
</protein>
<feature type="region of interest" description="Disordered" evidence="1">
    <location>
        <begin position="288"/>
        <end position="327"/>
    </location>
</feature>
<dbReference type="AlphaFoldDB" id="A0A6N1VEE6"/>
<reference evidence="2 3" key="1">
    <citation type="submission" date="2020-06" db="EMBL/GenBank/DDBJ databases">
        <title>Oricola thermophila sp. nov. isolated from a tidal sediments.</title>
        <authorList>
            <person name="Kwon K.K."/>
            <person name="Yang S.-H."/>
            <person name="Park M.-J."/>
        </authorList>
    </citation>
    <scope>NUCLEOTIDE SEQUENCE [LARGE SCALE GENOMIC DNA]</scope>
    <source>
        <strain evidence="2 3">MEBiC13590</strain>
    </source>
</reference>